<dbReference type="EMBL" id="MK813943">
    <property type="protein sequence ID" value="QEG09063.1"/>
    <property type="molecule type" value="Genomic_DNA"/>
</dbReference>
<evidence type="ECO:0000313" key="2">
    <source>
        <dbReference type="EMBL" id="QEG09063.1"/>
    </source>
</evidence>
<feature type="region of interest" description="Disordered" evidence="1">
    <location>
        <begin position="83"/>
        <end position="116"/>
    </location>
</feature>
<name>A0A5B9NE17_9CAUD</name>
<sequence length="521" mass="58086">MGYFDDKIQVNKDAGPYPLGMGLSDVAGEMFGRGFAAAHQAVTDTPPTVGIQKEFSSTSFPTPDKVQAPESGVLSPQQAVKANPTMPTQNLPPTSNVSQATKPPKQMESGLQEDPQITYLKEKTSNKMSGTGDRVTGLEEAPPELPPAQQFAQQLDDWGTQVSFDQTKVPTWHDSDAFSYSLINFGLNLLSGNDLATSFNLAGRTFTDMYGKEKREAWAEDLRKQGYSDAEIQQWIQTGNAKDLTDPMEKKMKLQQFNLAQAQLDQALYESSPEMREYARKRQAYDDKIASDDRRFERDYKMEQLGLDKARLGISQQELELRKGELASKRAVAGQKYTEGLEKARNHYLRAQQGLKNYETVMQDMPQNLYAPKGVSTWVPGGETAARFENAAVTKLAASGDPMQIEMARTMDPDLTTAVVYEKEWLAPVMRKDSGAAVSHSEWLNMGNIYFPRPTDTPQQQDMKRQAREVVTISMNPDSSDQIRQAVQMYSSGALKGLRMVKGQAYANDGTGWFPVPMFKE</sequence>
<reference evidence="2 3" key="1">
    <citation type="submission" date="2019-04" db="EMBL/GenBank/DDBJ databases">
        <title>Nine Novel Phages from a Plateau Lake in Southwest China Provide Insights into Aeromonas Phage Diversity.</title>
        <authorList>
            <person name="Xiao W."/>
            <person name="Bai M."/>
            <person name="Wang Y."/>
            <person name="Cui X."/>
        </authorList>
    </citation>
    <scope>NUCLEOTIDE SEQUENCE [LARGE SCALE GENOMIC DNA]</scope>
</reference>
<keyword evidence="3" id="KW-1185">Reference proteome</keyword>
<dbReference type="RefSeq" id="YP_009847085.1">
    <property type="nucleotide sequence ID" value="NC_048773.1"/>
</dbReference>
<proteinExistence type="predicted"/>
<evidence type="ECO:0000313" key="3">
    <source>
        <dbReference type="Proteomes" id="UP000323023"/>
    </source>
</evidence>
<feature type="compositionally biased region" description="Polar residues" evidence="1">
    <location>
        <begin position="83"/>
        <end position="101"/>
    </location>
</feature>
<dbReference type="Proteomes" id="UP000323023">
    <property type="component" value="Segment"/>
</dbReference>
<organism evidence="2 3">
    <name type="scientific">Aeromonas phage 4_4572</name>
    <dbReference type="NCBI Taxonomy" id="2588517"/>
    <lineage>
        <taxon>Viruses</taxon>
        <taxon>Duplodnaviria</taxon>
        <taxon>Heunggongvirae</taxon>
        <taxon>Uroviricota</taxon>
        <taxon>Caudoviricetes</taxon>
        <taxon>Grimontviridae</taxon>
        <taxon>Lahexavirus</taxon>
        <taxon>Lahexavirus lv44572</taxon>
    </lineage>
</organism>
<dbReference type="GeneID" id="55617476"/>
<accession>A0A5B9NE17</accession>
<dbReference type="KEGG" id="vg:55617476"/>
<evidence type="ECO:0000256" key="1">
    <source>
        <dbReference type="SAM" id="MobiDB-lite"/>
    </source>
</evidence>
<gene>
    <name evidence="2" type="primary">44572_065</name>
</gene>
<protein>
    <submittedName>
        <fullName evidence="2">Uncharacterized protein</fullName>
    </submittedName>
</protein>